<dbReference type="EMBL" id="MU274909">
    <property type="protein sequence ID" value="KAI0089716.1"/>
    <property type="molecule type" value="Genomic_DNA"/>
</dbReference>
<protein>
    <submittedName>
        <fullName evidence="1">Uncharacterized protein</fullName>
    </submittedName>
</protein>
<evidence type="ECO:0000313" key="1">
    <source>
        <dbReference type="EMBL" id="KAI0089716.1"/>
    </source>
</evidence>
<keyword evidence="2" id="KW-1185">Reference proteome</keyword>
<gene>
    <name evidence="1" type="ORF">BDY19DRAFT_992689</name>
</gene>
<dbReference type="Proteomes" id="UP001055072">
    <property type="component" value="Unassembled WGS sequence"/>
</dbReference>
<evidence type="ECO:0000313" key="2">
    <source>
        <dbReference type="Proteomes" id="UP001055072"/>
    </source>
</evidence>
<organism evidence="1 2">
    <name type="scientific">Irpex rosettiformis</name>
    <dbReference type="NCBI Taxonomy" id="378272"/>
    <lineage>
        <taxon>Eukaryota</taxon>
        <taxon>Fungi</taxon>
        <taxon>Dikarya</taxon>
        <taxon>Basidiomycota</taxon>
        <taxon>Agaricomycotina</taxon>
        <taxon>Agaricomycetes</taxon>
        <taxon>Polyporales</taxon>
        <taxon>Irpicaceae</taxon>
        <taxon>Irpex</taxon>
    </lineage>
</organism>
<comment type="caution">
    <text evidence="1">The sequence shown here is derived from an EMBL/GenBank/DDBJ whole genome shotgun (WGS) entry which is preliminary data.</text>
</comment>
<accession>A0ACB8U676</accession>
<sequence>MYDIDVLIQLAEGQDMLAVRDRLEELDEHFVNAGLKFFFVQHPDSQFCREELLRGCADIVLIETLAAGALGLPTVAGPTYKVPFYDIPILHPTILILTKLKRWSTTHPSTRPQTITKTRIDKNDITFMLTYLFSHSLHIEFTKYAGKSREELVRMVKGFYDKLVEGGEDGTVRTLKGVMYNEDWEMMVGLPVEAEESLVPPIN</sequence>
<name>A0ACB8U676_9APHY</name>
<proteinExistence type="predicted"/>
<reference evidence="1" key="1">
    <citation type="journal article" date="2021" name="Environ. Microbiol.">
        <title>Gene family expansions and transcriptome signatures uncover fungal adaptations to wood decay.</title>
        <authorList>
            <person name="Hage H."/>
            <person name="Miyauchi S."/>
            <person name="Viragh M."/>
            <person name="Drula E."/>
            <person name="Min B."/>
            <person name="Chaduli D."/>
            <person name="Navarro D."/>
            <person name="Favel A."/>
            <person name="Norest M."/>
            <person name="Lesage-Meessen L."/>
            <person name="Balint B."/>
            <person name="Merenyi Z."/>
            <person name="de Eugenio L."/>
            <person name="Morin E."/>
            <person name="Martinez A.T."/>
            <person name="Baldrian P."/>
            <person name="Stursova M."/>
            <person name="Martinez M.J."/>
            <person name="Novotny C."/>
            <person name="Magnuson J.K."/>
            <person name="Spatafora J.W."/>
            <person name="Maurice S."/>
            <person name="Pangilinan J."/>
            <person name="Andreopoulos W."/>
            <person name="LaButti K."/>
            <person name="Hundley H."/>
            <person name="Na H."/>
            <person name="Kuo A."/>
            <person name="Barry K."/>
            <person name="Lipzen A."/>
            <person name="Henrissat B."/>
            <person name="Riley R."/>
            <person name="Ahrendt S."/>
            <person name="Nagy L.G."/>
            <person name="Grigoriev I.V."/>
            <person name="Martin F."/>
            <person name="Rosso M.N."/>
        </authorList>
    </citation>
    <scope>NUCLEOTIDE SEQUENCE</scope>
    <source>
        <strain evidence="1">CBS 384.51</strain>
    </source>
</reference>